<proteinExistence type="predicted"/>
<dbReference type="InterPro" id="IPR001245">
    <property type="entry name" value="Ser-Thr/Tyr_kinase_cat_dom"/>
</dbReference>
<comment type="caution">
    <text evidence="2">The sequence shown here is derived from an EMBL/GenBank/DDBJ whole genome shotgun (WGS) entry which is preliminary data.</text>
</comment>
<evidence type="ECO:0000313" key="2">
    <source>
        <dbReference type="EMBL" id="RHZ80382.1"/>
    </source>
</evidence>
<dbReference type="Proteomes" id="UP000266861">
    <property type="component" value="Unassembled WGS sequence"/>
</dbReference>
<sequence>MSICPECNQKDTSWNWCTPCNSKHFQNDFNNWTSGNDKIDKFIQDAQLNANNWWEVIEWIPYDRFKDVKQIGKNGFGTIHYARRIDGDIIKWDIENQQWKRFNKDKKMALKKFDNFVNFDDVLNEMSIHLKTYINNSPTSIHFYGITQDPETHSYMMVLGYAEDGNLREYLKINFSNINWKQKLKKLWILSINLTNIHGLDIVHQDFHPGNILSNDFKNAIHISDFGLSKLIIEVNPTSPEKKNIFGVLPYIAPEVLSGEEYTKAADVYSFGVIAYEIVTGFPPYPDIPHDEDLALKICNGLRPKIPFHIPKLITRIIMRCWNARVPHRPTFEELEDELRKYYYKDYRDYLEEGKNEDSEIVIQIKKAEEFSANQESTNVTTTTPHNYKTHPLAIYSSRLLNYSKLPKPKNEENFERELEELTKSFSHITTNDDIEF</sequence>
<dbReference type="GO" id="GO:0005524">
    <property type="term" value="F:ATP binding"/>
    <property type="evidence" value="ECO:0007669"/>
    <property type="project" value="InterPro"/>
</dbReference>
<dbReference type="PANTHER" id="PTHR45756:SF1">
    <property type="entry name" value="PROTEIN KINASE DOMAIN CONTAINING PROTEIN"/>
    <property type="match status" value="1"/>
</dbReference>
<dbReference type="PANTHER" id="PTHR45756">
    <property type="entry name" value="PALMITOYLTRANSFERASE"/>
    <property type="match status" value="1"/>
</dbReference>
<organism evidence="2 3">
    <name type="scientific">Diversispora epigaea</name>
    <dbReference type="NCBI Taxonomy" id="1348612"/>
    <lineage>
        <taxon>Eukaryota</taxon>
        <taxon>Fungi</taxon>
        <taxon>Fungi incertae sedis</taxon>
        <taxon>Mucoromycota</taxon>
        <taxon>Glomeromycotina</taxon>
        <taxon>Glomeromycetes</taxon>
        <taxon>Diversisporales</taxon>
        <taxon>Diversisporaceae</taxon>
        <taxon>Diversispora</taxon>
    </lineage>
</organism>
<protein>
    <recommendedName>
        <fullName evidence="1">Protein kinase domain-containing protein</fullName>
    </recommendedName>
</protein>
<dbReference type="STRING" id="1348612.A0A397J0H1"/>
<dbReference type="Pfam" id="PF07714">
    <property type="entry name" value="PK_Tyr_Ser-Thr"/>
    <property type="match status" value="1"/>
</dbReference>
<gene>
    <name evidence="2" type="ORF">Glove_136g7</name>
</gene>
<dbReference type="AlphaFoldDB" id="A0A397J0H1"/>
<evidence type="ECO:0000259" key="1">
    <source>
        <dbReference type="PROSITE" id="PS50011"/>
    </source>
</evidence>
<dbReference type="SUPFAM" id="SSF56112">
    <property type="entry name" value="Protein kinase-like (PK-like)"/>
    <property type="match status" value="1"/>
</dbReference>
<evidence type="ECO:0000313" key="3">
    <source>
        <dbReference type="Proteomes" id="UP000266861"/>
    </source>
</evidence>
<reference evidence="2 3" key="1">
    <citation type="submission" date="2018-08" db="EMBL/GenBank/DDBJ databases">
        <title>Genome and evolution of the arbuscular mycorrhizal fungus Diversispora epigaea (formerly Glomus versiforme) and its bacterial endosymbionts.</title>
        <authorList>
            <person name="Sun X."/>
            <person name="Fei Z."/>
            <person name="Harrison M."/>
        </authorList>
    </citation>
    <scope>NUCLEOTIDE SEQUENCE [LARGE SCALE GENOMIC DNA]</scope>
    <source>
        <strain evidence="2 3">IT104</strain>
    </source>
</reference>
<dbReference type="GO" id="GO:0004672">
    <property type="term" value="F:protein kinase activity"/>
    <property type="evidence" value="ECO:0007669"/>
    <property type="project" value="InterPro"/>
</dbReference>
<dbReference type="InterPro" id="IPR053215">
    <property type="entry name" value="TKL_Ser/Thr_kinase"/>
</dbReference>
<keyword evidence="3" id="KW-1185">Reference proteome</keyword>
<accession>A0A397J0H1</accession>
<dbReference type="InterPro" id="IPR000719">
    <property type="entry name" value="Prot_kinase_dom"/>
</dbReference>
<dbReference type="EMBL" id="PQFF01000127">
    <property type="protein sequence ID" value="RHZ80382.1"/>
    <property type="molecule type" value="Genomic_DNA"/>
</dbReference>
<name>A0A397J0H1_9GLOM</name>
<dbReference type="OrthoDB" id="6718656at2759"/>
<dbReference type="PROSITE" id="PS50011">
    <property type="entry name" value="PROTEIN_KINASE_DOM"/>
    <property type="match status" value="1"/>
</dbReference>
<dbReference type="InterPro" id="IPR011009">
    <property type="entry name" value="Kinase-like_dom_sf"/>
</dbReference>
<feature type="domain" description="Protein kinase" evidence="1">
    <location>
        <begin position="65"/>
        <end position="343"/>
    </location>
</feature>
<dbReference type="Gene3D" id="1.10.510.10">
    <property type="entry name" value="Transferase(Phosphotransferase) domain 1"/>
    <property type="match status" value="1"/>
</dbReference>